<feature type="signal peptide" evidence="1">
    <location>
        <begin position="1"/>
        <end position="21"/>
    </location>
</feature>
<evidence type="ECO:0000313" key="2">
    <source>
        <dbReference type="EMBL" id="MBN8198292.1"/>
    </source>
</evidence>
<proteinExistence type="predicted"/>
<evidence type="ECO:0000256" key="1">
    <source>
        <dbReference type="SAM" id="SignalP"/>
    </source>
</evidence>
<dbReference type="PROSITE" id="PS51257">
    <property type="entry name" value="PROKAR_LIPOPROTEIN"/>
    <property type="match status" value="1"/>
</dbReference>
<dbReference type="EMBL" id="JAEKJW010000003">
    <property type="protein sequence ID" value="MBN8198292.1"/>
    <property type="molecule type" value="Genomic_DNA"/>
</dbReference>
<organism evidence="2 3">
    <name type="scientific">Thalassospira povalilytica</name>
    <dbReference type="NCBI Taxonomy" id="732237"/>
    <lineage>
        <taxon>Bacteria</taxon>
        <taxon>Pseudomonadati</taxon>
        <taxon>Pseudomonadota</taxon>
        <taxon>Alphaproteobacteria</taxon>
        <taxon>Rhodospirillales</taxon>
        <taxon>Thalassospiraceae</taxon>
        <taxon>Thalassospira</taxon>
    </lineage>
</organism>
<dbReference type="AlphaFoldDB" id="A0A8I1SJE8"/>
<keyword evidence="1" id="KW-0732">Signal</keyword>
<evidence type="ECO:0000313" key="3">
    <source>
        <dbReference type="Proteomes" id="UP000664405"/>
    </source>
</evidence>
<sequence>MRSVLTIMVAAILGACSPQFADRPDGDPVNASVRDLVVPDGENDVFLTLPANPWKAADPINIAQQVSATWTDPEAAETRERTTFIARIAITTNHVMITVLDGLGRRALDIDWTENALNVTRADWLPDRIDARRLLADMFVTYWPLDDVKNALGHGMTIKQTPSGRIIHSDHTQNALITVTRPATDPWQGTATLHNARHGYTLTINSQRMAP</sequence>
<dbReference type="Pfam" id="PF11659">
    <property type="entry name" value="DUF3261"/>
    <property type="match status" value="1"/>
</dbReference>
<dbReference type="InterPro" id="IPR021675">
    <property type="entry name" value="DUF3261"/>
</dbReference>
<accession>A0A8I1SJE8</accession>
<name>A0A8I1SJE8_9PROT</name>
<comment type="caution">
    <text evidence="2">The sequence shown here is derived from an EMBL/GenBank/DDBJ whole genome shotgun (WGS) entry which is preliminary data.</text>
</comment>
<gene>
    <name evidence="2" type="ORF">JF547_17620</name>
</gene>
<feature type="chain" id="PRO_5034061236" evidence="1">
    <location>
        <begin position="22"/>
        <end position="211"/>
    </location>
</feature>
<dbReference type="RefSeq" id="WP_206928166.1">
    <property type="nucleotide sequence ID" value="NZ_JAEKJW010000003.1"/>
</dbReference>
<protein>
    <submittedName>
        <fullName evidence="2">DUF3261 domain-containing protein</fullName>
    </submittedName>
</protein>
<reference evidence="2" key="1">
    <citation type="submission" date="2020-12" db="EMBL/GenBank/DDBJ databases">
        <title>Oil enriched cultivation method for isolating marine PHA-producing bacteria.</title>
        <authorList>
            <person name="Zheng W."/>
            <person name="Yu S."/>
            <person name="Huang Y."/>
        </authorList>
    </citation>
    <scope>NUCLEOTIDE SEQUENCE</scope>
    <source>
        <strain evidence="2">SY-2-3</strain>
    </source>
</reference>
<dbReference type="Proteomes" id="UP000664405">
    <property type="component" value="Unassembled WGS sequence"/>
</dbReference>